<evidence type="ECO:0000313" key="1">
    <source>
        <dbReference type="EMBL" id="CAI9577582.1"/>
    </source>
</evidence>
<proteinExistence type="predicted"/>
<feature type="non-terminal residue" evidence="1">
    <location>
        <position position="68"/>
    </location>
</feature>
<organism evidence="1 2">
    <name type="scientific">Staurois parvus</name>
    <dbReference type="NCBI Taxonomy" id="386267"/>
    <lineage>
        <taxon>Eukaryota</taxon>
        <taxon>Metazoa</taxon>
        <taxon>Chordata</taxon>
        <taxon>Craniata</taxon>
        <taxon>Vertebrata</taxon>
        <taxon>Euteleostomi</taxon>
        <taxon>Amphibia</taxon>
        <taxon>Batrachia</taxon>
        <taxon>Anura</taxon>
        <taxon>Neobatrachia</taxon>
        <taxon>Ranoidea</taxon>
        <taxon>Ranidae</taxon>
        <taxon>Staurois</taxon>
    </lineage>
</organism>
<dbReference type="EMBL" id="CATNWA010014925">
    <property type="protein sequence ID" value="CAI9577582.1"/>
    <property type="molecule type" value="Genomic_DNA"/>
</dbReference>
<evidence type="ECO:0000313" key="2">
    <source>
        <dbReference type="Proteomes" id="UP001162483"/>
    </source>
</evidence>
<reference evidence="1" key="1">
    <citation type="submission" date="2023-05" db="EMBL/GenBank/DDBJ databases">
        <authorList>
            <person name="Stuckert A."/>
        </authorList>
    </citation>
    <scope>NUCLEOTIDE SEQUENCE</scope>
</reference>
<keyword evidence="2" id="KW-1185">Reference proteome</keyword>
<accession>A0ABN9E216</accession>
<name>A0ABN9E216_9NEOB</name>
<sequence length="68" mass="7360">MDRICGLSIMDRTWETHLADTPPMDPSCRVVGLLNNLPFCGAGPVSPHAVGVTWCGPHIPHLPRDATE</sequence>
<gene>
    <name evidence="1" type="ORF">SPARVUS_LOCUS8734610</name>
</gene>
<dbReference type="Proteomes" id="UP001162483">
    <property type="component" value="Unassembled WGS sequence"/>
</dbReference>
<comment type="caution">
    <text evidence="1">The sequence shown here is derived from an EMBL/GenBank/DDBJ whole genome shotgun (WGS) entry which is preliminary data.</text>
</comment>
<protein>
    <submittedName>
        <fullName evidence="1">Uncharacterized protein</fullName>
    </submittedName>
</protein>